<sequence length="56" mass="6140">MKLVVGYIDDQITDFKPSVGGFAQLRMVPSADVLTFVLKRFPNYSSNDVGSNSARS</sequence>
<protein>
    <submittedName>
        <fullName evidence="1">Uncharacterized protein</fullName>
    </submittedName>
</protein>
<dbReference type="AlphaFoldDB" id="M1J6Q9"/>
<name>M1J6Q9_PSESF</name>
<accession>M1J6Q9</accession>
<proteinExistence type="predicted"/>
<reference evidence="1" key="2">
    <citation type="journal article" date="2013" name="PLoS ONE">
        <title>Pseudomonas syringae pv. actinidiae from Recent Outbreaks of Kiwifruit Bacterial Canker Belong to Different Clones that Originated in China.</title>
        <authorList>
            <person name="Butler M.I."/>
            <person name="Stockwell P.A."/>
            <person name="Black M.A."/>
            <person name="Day R.C."/>
            <person name="Lamont I.L."/>
            <person name="Poulter R.T.M."/>
        </authorList>
    </citation>
    <scope>NUCLEOTIDE SEQUENCE</scope>
    <source>
        <strain evidence="1">ICMP19455</strain>
    </source>
</reference>
<evidence type="ECO:0000313" key="1">
    <source>
        <dbReference type="EMBL" id="AGE82569.1"/>
    </source>
</evidence>
<dbReference type="EMBL" id="KC148188">
    <property type="protein sequence ID" value="AGE82569.1"/>
    <property type="molecule type" value="Genomic_DNA"/>
</dbReference>
<organism evidence="1">
    <name type="scientific">Pseudomonas syringae pv. actinidiae</name>
    <dbReference type="NCBI Taxonomy" id="103796"/>
    <lineage>
        <taxon>Bacteria</taxon>
        <taxon>Pseudomonadati</taxon>
        <taxon>Pseudomonadota</taxon>
        <taxon>Gammaproteobacteria</taxon>
        <taxon>Pseudomonadales</taxon>
        <taxon>Pseudomonadaceae</taxon>
        <taxon>Pseudomonas</taxon>
        <taxon>Pseudomonas syringae</taxon>
    </lineage>
</organism>
<reference evidence="1" key="1">
    <citation type="submission" date="2012-11" db="EMBL/GenBank/DDBJ databases">
        <authorList>
            <person name="Butler M."/>
            <person name="Stockwell P."/>
            <person name="Black M."/>
            <person name="Day R."/>
            <person name="Zhao Z."/>
            <person name="Huang L."/>
            <person name="Lamont I."/>
            <person name="Poulter R."/>
        </authorList>
    </citation>
    <scope>NUCLEOTIDE SEQUENCE</scope>
    <source>
        <strain evidence="1">ICMP19455</strain>
    </source>
</reference>